<sequence>MDVFQLRRSFQRIVCNGEFPVRKAQGLDGGCPRHLSEGASLEAKLWSIHIKKVCLELQLLEDDNHWDPTLADAALTSILRQLISCYFGDMLSNTIIDFVGKA</sequence>
<dbReference type="Proteomes" id="UP000886998">
    <property type="component" value="Unassembled WGS sequence"/>
</dbReference>
<comment type="caution">
    <text evidence="1">The sequence shown here is derived from an EMBL/GenBank/DDBJ whole genome shotgun (WGS) entry which is preliminary data.</text>
</comment>
<organism evidence="1 2">
    <name type="scientific">Trichonephila inaurata madagascariensis</name>
    <dbReference type="NCBI Taxonomy" id="2747483"/>
    <lineage>
        <taxon>Eukaryota</taxon>
        <taxon>Metazoa</taxon>
        <taxon>Ecdysozoa</taxon>
        <taxon>Arthropoda</taxon>
        <taxon>Chelicerata</taxon>
        <taxon>Arachnida</taxon>
        <taxon>Araneae</taxon>
        <taxon>Araneomorphae</taxon>
        <taxon>Entelegynae</taxon>
        <taxon>Araneoidea</taxon>
        <taxon>Nephilidae</taxon>
        <taxon>Trichonephila</taxon>
        <taxon>Trichonephila inaurata</taxon>
    </lineage>
</organism>
<name>A0A8X6YNJ5_9ARAC</name>
<gene>
    <name evidence="1" type="ORF">TNIN_421191</name>
</gene>
<evidence type="ECO:0000313" key="2">
    <source>
        <dbReference type="Proteomes" id="UP000886998"/>
    </source>
</evidence>
<keyword evidence="2" id="KW-1185">Reference proteome</keyword>
<evidence type="ECO:0000313" key="1">
    <source>
        <dbReference type="EMBL" id="GFY76286.1"/>
    </source>
</evidence>
<dbReference type="AlphaFoldDB" id="A0A8X6YNJ5"/>
<proteinExistence type="predicted"/>
<accession>A0A8X6YNJ5</accession>
<protein>
    <submittedName>
        <fullName evidence="1">Uncharacterized protein</fullName>
    </submittedName>
</protein>
<dbReference type="EMBL" id="BMAV01021828">
    <property type="protein sequence ID" value="GFY76286.1"/>
    <property type="molecule type" value="Genomic_DNA"/>
</dbReference>
<reference evidence="1" key="1">
    <citation type="submission" date="2020-08" db="EMBL/GenBank/DDBJ databases">
        <title>Multicomponent nature underlies the extraordinary mechanical properties of spider dragline silk.</title>
        <authorList>
            <person name="Kono N."/>
            <person name="Nakamura H."/>
            <person name="Mori M."/>
            <person name="Yoshida Y."/>
            <person name="Ohtoshi R."/>
            <person name="Malay A.D."/>
            <person name="Moran D.A.P."/>
            <person name="Tomita M."/>
            <person name="Numata K."/>
            <person name="Arakawa K."/>
        </authorList>
    </citation>
    <scope>NUCLEOTIDE SEQUENCE</scope>
</reference>